<gene>
    <name evidence="4" type="ORF">PtA15_4A96</name>
</gene>
<dbReference type="EMBL" id="CP110424">
    <property type="protein sequence ID" value="WAQ83648.1"/>
    <property type="molecule type" value="Genomic_DNA"/>
</dbReference>
<keyword evidence="1" id="KW-0234">DNA repair</keyword>
<evidence type="ECO:0000256" key="1">
    <source>
        <dbReference type="RuleBase" id="RU363044"/>
    </source>
</evidence>
<evidence type="ECO:0000313" key="4">
    <source>
        <dbReference type="EMBL" id="WAQ83648.1"/>
    </source>
</evidence>
<keyword evidence="1" id="KW-0347">Helicase</keyword>
<evidence type="ECO:0000259" key="2">
    <source>
        <dbReference type="Pfam" id="PF05970"/>
    </source>
</evidence>
<dbReference type="CDD" id="cd18809">
    <property type="entry name" value="SF1_C_RecD"/>
    <property type="match status" value="1"/>
</dbReference>
<keyword evidence="1" id="KW-0227">DNA damage</keyword>
<dbReference type="InterPro" id="IPR027417">
    <property type="entry name" value="P-loop_NTPase"/>
</dbReference>
<keyword evidence="1" id="KW-0067">ATP-binding</keyword>
<feature type="domain" description="DNA helicase Pif1-like DEAD-box helicase" evidence="2">
    <location>
        <begin position="4"/>
        <end position="187"/>
    </location>
</feature>
<accession>A0ABY7CEM8</accession>
<keyword evidence="1" id="KW-0233">DNA recombination</keyword>
<reference evidence="4" key="1">
    <citation type="submission" date="2022-10" db="EMBL/GenBank/DDBJ databases">
        <title>Puccinia triticina Genome sequencing and assembly.</title>
        <authorList>
            <person name="Li C."/>
        </authorList>
    </citation>
    <scope>NUCLEOTIDE SEQUENCE</scope>
    <source>
        <strain evidence="4">Pt15</strain>
    </source>
</reference>
<dbReference type="PANTHER" id="PTHR47642:SF7">
    <property type="entry name" value="ATP-DEPENDENT DNA HELICASE PIF1"/>
    <property type="match status" value="1"/>
</dbReference>
<dbReference type="RefSeq" id="XP_053019203.1">
    <property type="nucleotide sequence ID" value="XM_053168823.1"/>
</dbReference>
<comment type="similarity">
    <text evidence="1">Belongs to the helicase family.</text>
</comment>
<comment type="catalytic activity">
    <reaction evidence="1">
        <text>ATP + H2O = ADP + phosphate + H(+)</text>
        <dbReference type="Rhea" id="RHEA:13065"/>
        <dbReference type="ChEBI" id="CHEBI:15377"/>
        <dbReference type="ChEBI" id="CHEBI:15378"/>
        <dbReference type="ChEBI" id="CHEBI:30616"/>
        <dbReference type="ChEBI" id="CHEBI:43474"/>
        <dbReference type="ChEBI" id="CHEBI:456216"/>
        <dbReference type="EC" id="5.6.2.3"/>
    </reaction>
</comment>
<evidence type="ECO:0000259" key="3">
    <source>
        <dbReference type="Pfam" id="PF21530"/>
    </source>
</evidence>
<dbReference type="Pfam" id="PF05970">
    <property type="entry name" value="PIF1"/>
    <property type="match status" value="1"/>
</dbReference>
<dbReference type="InterPro" id="IPR051055">
    <property type="entry name" value="PIF1_helicase"/>
</dbReference>
<dbReference type="Gene3D" id="3.40.50.300">
    <property type="entry name" value="P-loop containing nucleotide triphosphate hydrolases"/>
    <property type="match status" value="1"/>
</dbReference>
<dbReference type="PANTHER" id="PTHR47642">
    <property type="entry name" value="ATP-DEPENDENT DNA HELICASE"/>
    <property type="match status" value="1"/>
</dbReference>
<dbReference type="InterPro" id="IPR049163">
    <property type="entry name" value="Pif1-like_2B_dom"/>
</dbReference>
<dbReference type="EC" id="5.6.2.3" evidence="1"/>
<sequence length="430" mass="46551">MATLTRRQQDVVHNCVNQNGNYFITGSGGTGKSTILRGIIEELKIIYPNNAGELVVTASTGAAACCISGTTLHSFAGIQLGTDPIPACVRKVSSSTTLRKRWQLVRLLIVDEVSMIDVGYIEKIDAVARAVRGNKKAMGGIKLIFCGDFLQLPSVDQRREHLFRSAWWARANIQPVLLTESMRQSDSDFVADLNLMRMGSMPMGPLLPILRGECSQYAVDMASQATKLKCLKHTAELHNANQLSALKTGELFTHEAMDAGRDHGGSLARQCPLQTILETKVGALVMLVRNLPNGLVNGSTGRVSHYLEVSSGGIVENVPVVNMVTSDGQPIQYVANRELCTIIDSGGNVTWSRYQVPLILAWALTIHRAQGATLELVDADLKGCFATGQAYVACSRVTSAIGLKVSNFAPSCIKADPEAVRYYRELESAS</sequence>
<dbReference type="Pfam" id="PF21530">
    <property type="entry name" value="Pif1_2B_dom"/>
    <property type="match status" value="1"/>
</dbReference>
<dbReference type="Proteomes" id="UP001164743">
    <property type="component" value="Chromosome 4A"/>
</dbReference>
<keyword evidence="1" id="KW-0547">Nucleotide-binding</keyword>
<dbReference type="SUPFAM" id="SSF52540">
    <property type="entry name" value="P-loop containing nucleoside triphosphate hydrolases"/>
    <property type="match status" value="2"/>
</dbReference>
<name>A0ABY7CEM8_9BASI</name>
<organism evidence="4 5">
    <name type="scientific">Puccinia triticina</name>
    <dbReference type="NCBI Taxonomy" id="208348"/>
    <lineage>
        <taxon>Eukaryota</taxon>
        <taxon>Fungi</taxon>
        <taxon>Dikarya</taxon>
        <taxon>Basidiomycota</taxon>
        <taxon>Pucciniomycotina</taxon>
        <taxon>Pucciniomycetes</taxon>
        <taxon>Pucciniales</taxon>
        <taxon>Pucciniaceae</taxon>
        <taxon>Puccinia</taxon>
    </lineage>
</organism>
<proteinExistence type="inferred from homology"/>
<feature type="domain" description="DNA helicase Pif1-like 2B" evidence="3">
    <location>
        <begin position="266"/>
        <end position="303"/>
    </location>
</feature>
<dbReference type="GeneID" id="77809717"/>
<comment type="cofactor">
    <cofactor evidence="1">
        <name>Mg(2+)</name>
        <dbReference type="ChEBI" id="CHEBI:18420"/>
    </cofactor>
</comment>
<keyword evidence="1" id="KW-0378">Hydrolase</keyword>
<dbReference type="CDD" id="cd18037">
    <property type="entry name" value="DEXSc_Pif1_like"/>
    <property type="match status" value="1"/>
</dbReference>
<evidence type="ECO:0000313" key="5">
    <source>
        <dbReference type="Proteomes" id="UP001164743"/>
    </source>
</evidence>
<keyword evidence="5" id="KW-1185">Reference proteome</keyword>
<dbReference type="InterPro" id="IPR010285">
    <property type="entry name" value="DNA_helicase_pif1-like_DEAD"/>
</dbReference>
<protein>
    <recommendedName>
        <fullName evidence="1">ATP-dependent DNA helicase</fullName>
        <ecNumber evidence="1">5.6.2.3</ecNumber>
    </recommendedName>
</protein>